<dbReference type="PANTHER" id="PTHR30290:SF83">
    <property type="entry name" value="ABC TRANSPORTER SUBSTRATE-BINDING PROTEIN"/>
    <property type="match status" value="1"/>
</dbReference>
<feature type="chain" id="PRO_5047455223" description="Solute-binding protein family 5 domain-containing protein" evidence="1">
    <location>
        <begin position="36"/>
        <end position="545"/>
    </location>
</feature>
<reference evidence="3 4" key="1">
    <citation type="submission" date="2019-10" db="EMBL/GenBank/DDBJ databases">
        <title>Draft Genome Assembly of Rhodococcus zopfii DSM44189.</title>
        <authorList>
            <person name="Sutton J.M."/>
            <person name="Akob D.M."/>
            <person name="Bushman T.J."/>
        </authorList>
    </citation>
    <scope>NUCLEOTIDE SEQUENCE [LARGE SCALE GENOMIC DNA]</scope>
    <source>
        <strain evidence="3 4">DSM 44189</strain>
    </source>
</reference>
<dbReference type="InterPro" id="IPR039424">
    <property type="entry name" value="SBP_5"/>
</dbReference>
<dbReference type="Gene3D" id="3.10.105.10">
    <property type="entry name" value="Dipeptide-binding Protein, Domain 3"/>
    <property type="match status" value="1"/>
</dbReference>
<sequence length="545" mass="60102">MRIGLVRRGSRASTPRRLRLLALGLAGTIALTACGSGSGSDGGDQVLRIAMSAGNIPYPSTPPNEGYEGYRFVGNNIYDALTRLNLDQAEELPTPQPSLAESWEPSEDLTAWTFKLRQGVKFHDGTDFNADAVVFQFDRMRKPDFEYYSATDAGRGAAAFRFITAWEKVDDYTVTIRTSQPYAWVPWDVASIYIPSPTKVKEVGNDAYNQSATGTGPFIMTEYVDGEVMELTRNDDYWGNVPKLDKIVLYPQAEAASRFAALTSGEVDWAEVPAPDSLAQLEAEGFNIQLGKYPHGIMPRFNQFRAPFKDNVPLRQALNFALDRQGTAALINDVGYPASQWVYDGHPAFDVDNNSGYTYDVEKAKKLLAESGTQPGTLKLTMAYPTGGSGNMFPDVMMQKLQADFAAIGVDVTLEPMEWNTLLTASLEGLDKPQWQHIDILWASPAAGMMPSLYSTSFMCVLPGGSPNAAGMCNQKATDALLTAAQQPDVAEQDRYLQDMMGAAVDNADFLFWMHDLNLRVLSPRVQGYVHPQSWWVDFTTISME</sequence>
<feature type="domain" description="Solute-binding protein family 5" evidence="2">
    <location>
        <begin position="94"/>
        <end position="428"/>
    </location>
</feature>
<keyword evidence="1" id="KW-0732">Signal</keyword>
<dbReference type="InterPro" id="IPR030678">
    <property type="entry name" value="Peptide/Ni-bd"/>
</dbReference>
<dbReference type="EMBL" id="WBMO01000001">
    <property type="protein sequence ID" value="MDV2476209.1"/>
    <property type="molecule type" value="Genomic_DNA"/>
</dbReference>
<dbReference type="InterPro" id="IPR000914">
    <property type="entry name" value="SBP_5_dom"/>
</dbReference>
<dbReference type="Gene3D" id="3.90.76.10">
    <property type="entry name" value="Dipeptide-binding Protein, Domain 1"/>
    <property type="match status" value="1"/>
</dbReference>
<feature type="signal peptide" evidence="1">
    <location>
        <begin position="1"/>
        <end position="35"/>
    </location>
</feature>
<accession>A0ABU3WRI6</accession>
<evidence type="ECO:0000313" key="3">
    <source>
        <dbReference type="EMBL" id="MDV2476209.1"/>
    </source>
</evidence>
<comment type="caution">
    <text evidence="3">The sequence shown here is derived from an EMBL/GenBank/DDBJ whole genome shotgun (WGS) entry which is preliminary data.</text>
</comment>
<dbReference type="Gene3D" id="3.40.190.10">
    <property type="entry name" value="Periplasmic binding protein-like II"/>
    <property type="match status" value="1"/>
</dbReference>
<dbReference type="Proteomes" id="UP001275440">
    <property type="component" value="Unassembled WGS sequence"/>
</dbReference>
<dbReference type="Pfam" id="PF00496">
    <property type="entry name" value="SBP_bac_5"/>
    <property type="match status" value="1"/>
</dbReference>
<dbReference type="PANTHER" id="PTHR30290">
    <property type="entry name" value="PERIPLASMIC BINDING COMPONENT OF ABC TRANSPORTER"/>
    <property type="match status" value="1"/>
</dbReference>
<evidence type="ECO:0000256" key="1">
    <source>
        <dbReference type="SAM" id="SignalP"/>
    </source>
</evidence>
<evidence type="ECO:0000259" key="2">
    <source>
        <dbReference type="Pfam" id="PF00496"/>
    </source>
</evidence>
<dbReference type="PROSITE" id="PS51257">
    <property type="entry name" value="PROKAR_LIPOPROTEIN"/>
    <property type="match status" value="1"/>
</dbReference>
<evidence type="ECO:0000313" key="4">
    <source>
        <dbReference type="Proteomes" id="UP001275440"/>
    </source>
</evidence>
<organism evidence="3 4">
    <name type="scientific">Rhodococcus zopfii</name>
    <dbReference type="NCBI Taxonomy" id="43772"/>
    <lineage>
        <taxon>Bacteria</taxon>
        <taxon>Bacillati</taxon>
        <taxon>Actinomycetota</taxon>
        <taxon>Actinomycetes</taxon>
        <taxon>Mycobacteriales</taxon>
        <taxon>Nocardiaceae</taxon>
        <taxon>Rhodococcus</taxon>
    </lineage>
</organism>
<name>A0ABU3WRI6_9NOCA</name>
<dbReference type="SUPFAM" id="SSF53850">
    <property type="entry name" value="Periplasmic binding protein-like II"/>
    <property type="match status" value="1"/>
</dbReference>
<proteinExistence type="predicted"/>
<dbReference type="PIRSF" id="PIRSF002741">
    <property type="entry name" value="MppA"/>
    <property type="match status" value="1"/>
</dbReference>
<keyword evidence="4" id="KW-1185">Reference proteome</keyword>
<protein>
    <recommendedName>
        <fullName evidence="2">Solute-binding protein family 5 domain-containing protein</fullName>
    </recommendedName>
</protein>
<gene>
    <name evidence="3" type="ORF">F8M49_14200</name>
</gene>